<dbReference type="GO" id="GO:0031297">
    <property type="term" value="P:replication fork processing"/>
    <property type="evidence" value="ECO:0007669"/>
    <property type="project" value="EnsemblFungi"/>
</dbReference>
<dbReference type="InterPro" id="IPR006935">
    <property type="entry name" value="Helicase/UvrB_N"/>
</dbReference>
<comment type="subcellular location">
    <subcellularLocation>
        <location evidence="1 9">Nucleus</location>
    </subcellularLocation>
</comment>
<dbReference type="RefSeq" id="XP_007872331.1">
    <property type="nucleotide sequence ID" value="XM_007874140.1"/>
</dbReference>
<dbReference type="HOGENOM" id="CLU_002513_0_2_1"/>
<dbReference type="SMART" id="SM00490">
    <property type="entry name" value="HELICc"/>
    <property type="match status" value="1"/>
</dbReference>
<organism evidence="12 13">
    <name type="scientific">Pneumocystis murina (strain B123)</name>
    <name type="common">Mouse pneumocystis pneumonia agent</name>
    <name type="synonym">Pneumocystis carinii f. sp. muris</name>
    <dbReference type="NCBI Taxonomy" id="1069680"/>
    <lineage>
        <taxon>Eukaryota</taxon>
        <taxon>Fungi</taxon>
        <taxon>Dikarya</taxon>
        <taxon>Ascomycota</taxon>
        <taxon>Taphrinomycotina</taxon>
        <taxon>Pneumocystomycetes</taxon>
        <taxon>Pneumocystaceae</taxon>
        <taxon>Pneumocystis</taxon>
    </lineage>
</organism>
<keyword evidence="3" id="KW-0547">Nucleotide-binding</keyword>
<dbReference type="eggNOG" id="KOG0354">
    <property type="taxonomic scope" value="Eukaryota"/>
</dbReference>
<evidence type="ECO:0000313" key="12">
    <source>
        <dbReference type="EMBL" id="EMR11430.1"/>
    </source>
</evidence>
<dbReference type="InterPro" id="IPR044749">
    <property type="entry name" value="FANCM_DEXDc"/>
</dbReference>
<dbReference type="InterPro" id="IPR001650">
    <property type="entry name" value="Helicase_C-like"/>
</dbReference>
<dbReference type="GO" id="GO:0060543">
    <property type="term" value="P:negative regulation of strand invasion"/>
    <property type="evidence" value="ECO:0007669"/>
    <property type="project" value="EnsemblFungi"/>
</dbReference>
<keyword evidence="6" id="KW-0067">ATP-binding</keyword>
<evidence type="ECO:0000256" key="6">
    <source>
        <dbReference type="ARBA" id="ARBA00022840"/>
    </source>
</evidence>
<dbReference type="GO" id="GO:1902346">
    <property type="term" value="P:meiotic strand displacement involved in double-strand break repair via SDSA"/>
    <property type="evidence" value="ECO:0007669"/>
    <property type="project" value="EnsemblFungi"/>
</dbReference>
<keyword evidence="4" id="KW-0378">Hydrolase</keyword>
<dbReference type="Gene3D" id="1.20.1320.20">
    <property type="entry name" value="hef helicase domain"/>
    <property type="match status" value="1"/>
</dbReference>
<dbReference type="GO" id="GO:0007535">
    <property type="term" value="P:donor selection"/>
    <property type="evidence" value="ECO:0007669"/>
    <property type="project" value="EnsemblFungi"/>
</dbReference>
<dbReference type="Pfam" id="PF00271">
    <property type="entry name" value="Helicase_C"/>
    <property type="match status" value="1"/>
</dbReference>
<dbReference type="GO" id="GO:0005634">
    <property type="term" value="C:nucleus"/>
    <property type="evidence" value="ECO:0007669"/>
    <property type="project" value="UniProtKB-SubCell"/>
</dbReference>
<dbReference type="InterPro" id="IPR039686">
    <property type="entry name" value="FANCM/Mph1-like_ID"/>
</dbReference>
<name>M7PC17_PNEMU</name>
<dbReference type="GO" id="GO:0007131">
    <property type="term" value="P:reciprocal meiotic recombination"/>
    <property type="evidence" value="ECO:0007669"/>
    <property type="project" value="EnsemblFungi"/>
</dbReference>
<feature type="domain" description="Helicase C-terminal" evidence="11">
    <location>
        <begin position="442"/>
        <end position="612"/>
    </location>
</feature>
<dbReference type="InterPro" id="IPR027417">
    <property type="entry name" value="P-loop_NTPase"/>
</dbReference>
<accession>M7PC17</accession>
<comment type="catalytic activity">
    <reaction evidence="8 9">
        <text>ATP + H2O = ADP + phosphate + H(+)</text>
        <dbReference type="Rhea" id="RHEA:13065"/>
        <dbReference type="ChEBI" id="CHEBI:15377"/>
        <dbReference type="ChEBI" id="CHEBI:15378"/>
        <dbReference type="ChEBI" id="CHEBI:30616"/>
        <dbReference type="ChEBI" id="CHEBI:43474"/>
        <dbReference type="ChEBI" id="CHEBI:456216"/>
        <dbReference type="EC" id="3.6.4.12"/>
    </reaction>
</comment>
<dbReference type="Proteomes" id="UP000011958">
    <property type="component" value="Unassembled WGS sequence"/>
</dbReference>
<evidence type="ECO:0000256" key="3">
    <source>
        <dbReference type="ARBA" id="ARBA00022741"/>
    </source>
</evidence>
<dbReference type="PROSITE" id="PS51194">
    <property type="entry name" value="HELICASE_CTER"/>
    <property type="match status" value="1"/>
</dbReference>
<evidence type="ECO:0000256" key="4">
    <source>
        <dbReference type="ARBA" id="ARBA00022801"/>
    </source>
</evidence>
<dbReference type="GO" id="GO:0043138">
    <property type="term" value="F:3'-5' DNA helicase activity"/>
    <property type="evidence" value="ECO:0007669"/>
    <property type="project" value="EnsemblFungi"/>
</dbReference>
<proteinExistence type="inferred from homology"/>
<reference evidence="13" key="1">
    <citation type="journal article" date="2016" name="Nat. Commun.">
        <title>Genome analysis of three Pneumocystis species reveals adaptation mechanisms to life exclusively in mammalian hosts.</title>
        <authorList>
            <person name="Ma L."/>
            <person name="Chen Z."/>
            <person name="Huang D.W."/>
            <person name="Kutty G."/>
            <person name="Ishihara M."/>
            <person name="Wang H."/>
            <person name="Abouelleil A."/>
            <person name="Bishop L."/>
            <person name="Davey E."/>
            <person name="Deng R."/>
            <person name="Deng X."/>
            <person name="Fan L."/>
            <person name="Fantoni G."/>
            <person name="Fitzgerald M."/>
            <person name="Gogineni E."/>
            <person name="Goldberg J.M."/>
            <person name="Handley G."/>
            <person name="Hu X."/>
            <person name="Huber C."/>
            <person name="Jiao X."/>
            <person name="Jones K."/>
            <person name="Levin J.Z."/>
            <person name="Liu Y."/>
            <person name="Macdonald P."/>
            <person name="Melnikov A."/>
            <person name="Raley C."/>
            <person name="Sassi M."/>
            <person name="Sherman B.T."/>
            <person name="Song X."/>
            <person name="Sykes S."/>
            <person name="Tran B."/>
            <person name="Walsh L."/>
            <person name="Xia Y."/>
            <person name="Yang J."/>
            <person name="Young S."/>
            <person name="Zeng Q."/>
            <person name="Zheng X."/>
            <person name="Stephens R."/>
            <person name="Nusbaum C."/>
            <person name="Birren B.W."/>
            <person name="Azadi P."/>
            <person name="Lempicki R.A."/>
            <person name="Cuomo C.A."/>
            <person name="Kovacs J.A."/>
        </authorList>
    </citation>
    <scope>NUCLEOTIDE SEQUENCE [LARGE SCALE GENOMIC DNA]</scope>
    <source>
        <strain evidence="13">B123</strain>
    </source>
</reference>
<dbReference type="GO" id="GO:0033677">
    <property type="term" value="F:DNA/RNA helicase activity"/>
    <property type="evidence" value="ECO:0007669"/>
    <property type="project" value="EnsemblFungi"/>
</dbReference>
<dbReference type="Gene3D" id="3.40.50.300">
    <property type="entry name" value="P-loop containing nucleotide triphosphate hydrolases"/>
    <property type="match status" value="2"/>
</dbReference>
<keyword evidence="7" id="KW-0539">Nucleus</keyword>
<dbReference type="GO" id="GO:0036298">
    <property type="term" value="P:recombinational interstrand cross-link repair"/>
    <property type="evidence" value="ECO:0007669"/>
    <property type="project" value="EnsemblFungi"/>
</dbReference>
<dbReference type="STRING" id="1069680.M7PC17"/>
<evidence type="ECO:0000259" key="11">
    <source>
        <dbReference type="PROSITE" id="PS51194"/>
    </source>
</evidence>
<dbReference type="PANTHER" id="PTHR14025:SF20">
    <property type="entry name" value="FANCONI ANEMIA GROUP M PROTEIN"/>
    <property type="match status" value="1"/>
</dbReference>
<evidence type="ECO:0000256" key="2">
    <source>
        <dbReference type="ARBA" id="ARBA00009889"/>
    </source>
</evidence>
<comment type="function">
    <text evidence="9">ATP-dependent DNA helicase involved in DNA damage repair by homologous recombination and in genome maintenance. Capable of unwinding D-loops. Plays a role in limiting crossover recombinants during mitotic DNA double-strand break (DSB) repair. Component of a FANCM-MHF complex which promotes gene conversion at blocked replication forks, probably by reversal of the stalled fork.</text>
</comment>
<dbReference type="GO" id="GO:0000400">
    <property type="term" value="F:four-way junction DNA binding"/>
    <property type="evidence" value="ECO:0007669"/>
    <property type="project" value="EnsemblFungi"/>
</dbReference>
<dbReference type="EC" id="3.6.4.12" evidence="9"/>
<dbReference type="CDD" id="cd18801">
    <property type="entry name" value="SF2_C_FANCM_Hef"/>
    <property type="match status" value="1"/>
</dbReference>
<dbReference type="GO" id="GO:0035861">
    <property type="term" value="C:site of double-strand break"/>
    <property type="evidence" value="ECO:0007669"/>
    <property type="project" value="EnsemblFungi"/>
</dbReference>
<evidence type="ECO:0000256" key="5">
    <source>
        <dbReference type="ARBA" id="ARBA00022806"/>
    </source>
</evidence>
<dbReference type="PROSITE" id="PS51192">
    <property type="entry name" value="HELICASE_ATP_BIND_1"/>
    <property type="match status" value="1"/>
</dbReference>
<dbReference type="GO" id="GO:0009378">
    <property type="term" value="F:four-way junction helicase activity"/>
    <property type="evidence" value="ECO:0007669"/>
    <property type="project" value="EnsemblFungi"/>
</dbReference>
<keyword evidence="5" id="KW-0347">Helicase</keyword>
<dbReference type="GO" id="GO:0070336">
    <property type="term" value="F:flap-structured DNA binding"/>
    <property type="evidence" value="ECO:0007669"/>
    <property type="project" value="EnsemblFungi"/>
</dbReference>
<sequence>MSETSEYEISDEECLKFILETTEAAFNEQERKTNNINLTNKDVVNKRENPNLQEESIQATLFGKVIPKKPKDSLVKTIEEVPTHHEIDKESIKTWIYPTNMKERDYQFNIVQKALYQNILVSLPTGLGKTFIAAVVMFNYYRWFPKSKIIFVAPTKPLVSQQIQACYNICGIPPEDTIELSGNVKQTIRSFAWKEKRVFFMTPQALQNDLEAKICNKKSIVCLVIDEAHRAIGNYAYCNVVRMIRSKNKSFRILALTATPGTDIDSVQEVINSLYISHIELRTEDSIDIQKYLHNRTLETILVPLSQELITVRDLYGNIIKPFLQQLNSINAYHVHDPGELTTFSLIQAQKSFMKTPSMINAPSNKKGEFFTLFSFLSSLAYPMSLLICHGLNPFYKKLKELVDGPTLKKHRKCLESDEKFRQIISLIEKLRSMPTYIGHPKLEKLRSLVLNHFVNANDKNEETQAMIFVEYRSSAEDIMKVLEEHYPLVKAELFIGQSSSKLSSGMTQKEQISIIEKFKAKNFNTLIATSIGEEGLDIGEVDLIICYDSSSSSTRLLQRMGRTGRKRQGHIYILLTSGREERNYFRARDSYKAIQRVITHGNILKLHEKMSPRIIPKFENPKCHKQELIIDKSIISSDMSNEFIKKYQSKHQKKKTVLTCKNQFITASTLHKQMAEDDKESNETVNTVSSYDFIEHSNSEQKEYFDHDIKTIENQPLLSKDIALFPVSVPKDKLSSVCYVSHSKLCQRLIQTMQKINSIKTCKTVLDNFINNNRINSFNFRNILVKRTRNYGLLGKNINQSQCLKLNDFSKQESLKSNGLKEIQKEYLVTNNSLLSNSETEPTYSNKFKRRKI</sequence>
<dbReference type="InterPro" id="IPR014001">
    <property type="entry name" value="Helicase_ATP-bd"/>
</dbReference>
<dbReference type="CDD" id="cd12091">
    <property type="entry name" value="FANCM_ID"/>
    <property type="match status" value="1"/>
</dbReference>
<evidence type="ECO:0000256" key="9">
    <source>
        <dbReference type="RuleBase" id="RU367027"/>
    </source>
</evidence>
<dbReference type="Pfam" id="PF04851">
    <property type="entry name" value="ResIII"/>
    <property type="match status" value="1"/>
</dbReference>
<evidence type="ECO:0000256" key="7">
    <source>
        <dbReference type="ARBA" id="ARBA00023242"/>
    </source>
</evidence>
<dbReference type="SUPFAM" id="SSF52540">
    <property type="entry name" value="P-loop containing nucleoside triphosphate hydrolases"/>
    <property type="match status" value="1"/>
</dbReference>
<comment type="similarity">
    <text evidence="2 9">Belongs to the DEAD box helicase family. DEAH subfamily. FANCM sub-subfamily.</text>
</comment>
<dbReference type="PANTHER" id="PTHR14025">
    <property type="entry name" value="FANCONI ANEMIA GROUP M FANCM FAMILY MEMBER"/>
    <property type="match status" value="1"/>
</dbReference>
<dbReference type="GO" id="GO:0005524">
    <property type="term" value="F:ATP binding"/>
    <property type="evidence" value="ECO:0007669"/>
    <property type="project" value="UniProtKB-UniRule"/>
</dbReference>
<dbReference type="AlphaFoldDB" id="M7PC17"/>
<dbReference type="VEuPathDB" id="FungiDB:PNEG_00451"/>
<dbReference type="EMBL" id="AFWA02000001">
    <property type="protein sequence ID" value="EMR11430.1"/>
    <property type="molecule type" value="Genomic_DNA"/>
</dbReference>
<dbReference type="OrthoDB" id="164902at2759"/>
<protein>
    <recommendedName>
        <fullName evidence="9">ATP-dependent DNA helicase</fullName>
        <ecNumber evidence="9">3.6.4.12</ecNumber>
    </recommendedName>
</protein>
<comment type="subunit">
    <text evidence="9">Interacts with the MHF histone-fold complex to form the FANCM-MHF complex.</text>
</comment>
<dbReference type="GeneID" id="19894149"/>
<comment type="caution">
    <text evidence="12">The sequence shown here is derived from an EMBL/GenBank/DDBJ whole genome shotgun (WGS) entry which is preliminary data.</text>
</comment>
<dbReference type="CDD" id="cd18033">
    <property type="entry name" value="DEXDc_FANCM"/>
    <property type="match status" value="1"/>
</dbReference>
<dbReference type="GO" id="GO:0016887">
    <property type="term" value="F:ATP hydrolysis activity"/>
    <property type="evidence" value="ECO:0007669"/>
    <property type="project" value="RHEA"/>
</dbReference>
<evidence type="ECO:0000256" key="8">
    <source>
        <dbReference type="ARBA" id="ARBA00047995"/>
    </source>
</evidence>
<evidence type="ECO:0000259" key="10">
    <source>
        <dbReference type="PROSITE" id="PS51192"/>
    </source>
</evidence>
<evidence type="ECO:0000313" key="13">
    <source>
        <dbReference type="Proteomes" id="UP000011958"/>
    </source>
</evidence>
<feature type="domain" description="Helicase ATP-binding" evidence="10">
    <location>
        <begin position="110"/>
        <end position="278"/>
    </location>
</feature>
<dbReference type="SMART" id="SM00487">
    <property type="entry name" value="DEXDc"/>
    <property type="match status" value="1"/>
</dbReference>
<evidence type="ECO:0000256" key="1">
    <source>
        <dbReference type="ARBA" id="ARBA00004123"/>
    </source>
</evidence>
<dbReference type="GO" id="GO:0033567">
    <property type="term" value="P:DNA replication, Okazaki fragment processing"/>
    <property type="evidence" value="ECO:0007669"/>
    <property type="project" value="EnsemblFungi"/>
</dbReference>
<keyword evidence="13" id="KW-1185">Reference proteome</keyword>
<dbReference type="FunFam" id="3.40.50.300:FF:000861">
    <property type="entry name" value="Fanconi anemia, complementation group M"/>
    <property type="match status" value="1"/>
</dbReference>
<gene>
    <name evidence="12" type="ORF">PNEG_00451</name>
</gene>